<feature type="binding site" evidence="12">
    <location>
        <position position="83"/>
    </location>
    <ligand>
        <name>NAD(+)</name>
        <dbReference type="ChEBI" id="CHEBI:57540"/>
    </ligand>
</feature>
<feature type="binding site" evidence="11">
    <location>
        <begin position="142"/>
        <end position="145"/>
    </location>
    <ligand>
        <name>substrate</name>
    </ligand>
</feature>
<keyword evidence="6 9" id="KW-0560">Oxidoreductase</keyword>
<evidence type="ECO:0000256" key="1">
    <source>
        <dbReference type="ARBA" id="ARBA00004701"/>
    </source>
</evidence>
<name>A0A5U5UBV2_SALER</name>
<feature type="binding site" evidence="12">
    <location>
        <position position="314"/>
    </location>
    <ligand>
        <name>NAD(+)</name>
        <dbReference type="ChEBI" id="CHEBI:57540"/>
    </ligand>
</feature>
<evidence type="ECO:0000256" key="4">
    <source>
        <dbReference type="ARBA" id="ARBA00012954"/>
    </source>
</evidence>
<comment type="pathway">
    <text evidence="2">Bacterial outer membrane biogenesis; lipopolysaccharide biosynthesis.</text>
</comment>
<feature type="binding site" evidence="12">
    <location>
        <position position="145"/>
    </location>
    <ligand>
        <name>NAD(+)</name>
        <dbReference type="ChEBI" id="CHEBI:57540"/>
    </ligand>
</feature>
<dbReference type="GO" id="GO:0051287">
    <property type="term" value="F:NAD binding"/>
    <property type="evidence" value="ECO:0007669"/>
    <property type="project" value="InterPro"/>
</dbReference>
<feature type="binding site" evidence="11">
    <location>
        <position position="250"/>
    </location>
    <ligand>
        <name>substrate</name>
    </ligand>
</feature>
<evidence type="ECO:0000256" key="3">
    <source>
        <dbReference type="ARBA" id="ARBA00006601"/>
    </source>
</evidence>
<sequence>MKITISGTGYVGLSNGLLIAQHHDVVALDIVPSRVELLNDRISPIVDKEIQQFLKEDNIRFRATLDKFDAYQNADYVIIATPTDYDPKTNYFNTSSVESVIQDVISINPAAVMIIKSTVPVGFTAAMRQKFATENIIFSPEFLREGKALYDNLYPSRIVIGEQSERAREFAALLQEGAIKQEIPTLFTDSTEAEAIKLFANTYLAMRVAYFNELDSYAETLGLNTRQIIEGVCLDPRIGNHYNNPSFGYGGYCLPKDTKQLLANYQSVPNNIISAIVEANRTRKDFIAEAILARKPKVVGIYRLIMKSGSDNFRASSIQGIMKRIKAKGVEVIIYEPVMQEETFFNSRLERDLHCFKQQADVIISNRMAAELLDVAEKVYTRDLFGSD</sequence>
<dbReference type="GO" id="GO:0000271">
    <property type="term" value="P:polysaccharide biosynthetic process"/>
    <property type="evidence" value="ECO:0007669"/>
    <property type="project" value="InterPro"/>
</dbReference>
<evidence type="ECO:0000256" key="8">
    <source>
        <dbReference type="ARBA" id="ARBA00047473"/>
    </source>
</evidence>
<dbReference type="NCBIfam" id="TIGR03026">
    <property type="entry name" value="NDP-sugDHase"/>
    <property type="match status" value="1"/>
</dbReference>
<dbReference type="Pfam" id="PF03721">
    <property type="entry name" value="UDPG_MGDP_dh_N"/>
    <property type="match status" value="1"/>
</dbReference>
<dbReference type="InterPro" id="IPR013328">
    <property type="entry name" value="6PGD_dom2"/>
</dbReference>
<dbReference type="GO" id="GO:0006065">
    <property type="term" value="P:UDP-glucuronate biosynthetic process"/>
    <property type="evidence" value="ECO:0007669"/>
    <property type="project" value="UniProtKB-UniPathway"/>
</dbReference>
<feature type="binding site" evidence="11">
    <location>
        <position position="197"/>
    </location>
    <ligand>
        <name>substrate</name>
    </ligand>
</feature>
<comment type="catalytic activity">
    <reaction evidence="8 9">
        <text>UDP-alpha-D-glucose + 2 NAD(+) + H2O = UDP-alpha-D-glucuronate + 2 NADH + 3 H(+)</text>
        <dbReference type="Rhea" id="RHEA:23596"/>
        <dbReference type="ChEBI" id="CHEBI:15377"/>
        <dbReference type="ChEBI" id="CHEBI:15378"/>
        <dbReference type="ChEBI" id="CHEBI:57540"/>
        <dbReference type="ChEBI" id="CHEBI:57945"/>
        <dbReference type="ChEBI" id="CHEBI:58052"/>
        <dbReference type="ChEBI" id="CHEBI:58885"/>
        <dbReference type="EC" id="1.1.1.22"/>
    </reaction>
</comment>
<dbReference type="FunFam" id="1.10.1040.10:FF:000026">
    <property type="entry name" value="UDP-glucose 6-dehydrogenase"/>
    <property type="match status" value="1"/>
</dbReference>
<dbReference type="InterPro" id="IPR036291">
    <property type="entry name" value="NAD(P)-bd_dom_sf"/>
</dbReference>
<feature type="binding site" evidence="11">
    <location>
        <position position="306"/>
    </location>
    <ligand>
        <name>substrate</name>
    </ligand>
</feature>
<comment type="similarity">
    <text evidence="3 9">Belongs to the UDP-glucose/GDP-mannose dehydrogenase family.</text>
</comment>
<feature type="active site" description="Nucleophile" evidence="10">
    <location>
        <position position="253"/>
    </location>
</feature>
<dbReference type="InterPro" id="IPR008927">
    <property type="entry name" value="6-PGluconate_DH-like_C_sf"/>
</dbReference>
<dbReference type="PANTHER" id="PTHR43750">
    <property type="entry name" value="UDP-GLUCOSE 6-DEHYDROGENASE TUAD"/>
    <property type="match status" value="1"/>
</dbReference>
<dbReference type="EMBL" id="AAGPUO010000002">
    <property type="protein sequence ID" value="EBQ6856869.1"/>
    <property type="molecule type" value="Genomic_DNA"/>
</dbReference>
<dbReference type="EC" id="1.1.1.22" evidence="4 9"/>
<evidence type="ECO:0000313" key="14">
    <source>
        <dbReference type="EMBL" id="EBQ6856869.1"/>
    </source>
</evidence>
<proteinExistence type="inferred from homology"/>
<dbReference type="InterPro" id="IPR036220">
    <property type="entry name" value="UDP-Glc/GDP-Man_DH_C_sf"/>
</dbReference>
<gene>
    <name evidence="14" type="ORF">BUX03_02170</name>
</gene>
<evidence type="ECO:0000256" key="11">
    <source>
        <dbReference type="PIRSR" id="PIRSR500134-2"/>
    </source>
</evidence>
<reference evidence="14" key="1">
    <citation type="submission" date="2018-07" db="EMBL/GenBank/DDBJ databases">
        <authorList>
            <consortium name="GenomeTrakr network: Whole genome sequencing for foodborne pathogen traceback"/>
        </authorList>
    </citation>
    <scope>NUCLEOTIDE SEQUENCE</scope>
    <source>
        <strain evidence="14">FDA00011140</strain>
    </source>
</reference>
<feature type="binding site" evidence="12">
    <location>
        <position position="29"/>
    </location>
    <ligand>
        <name>NAD(+)</name>
        <dbReference type="ChEBI" id="CHEBI:57540"/>
    </ligand>
</feature>
<comment type="pathway">
    <text evidence="1">Nucleotide-sugar biosynthesis; UDP-alpha-D-glucuronate biosynthesis; UDP-alpha-D-glucuronate from UDP-alpha-D-glucose: step 1/1.</text>
</comment>
<evidence type="ECO:0000256" key="6">
    <source>
        <dbReference type="ARBA" id="ARBA00023002"/>
    </source>
</evidence>
<evidence type="ECO:0000256" key="7">
    <source>
        <dbReference type="ARBA" id="ARBA00023027"/>
    </source>
</evidence>
<dbReference type="UniPathway" id="UPA00038">
    <property type="reaction ID" value="UER00491"/>
</dbReference>
<feature type="binding site" evidence="12">
    <location>
        <position position="118"/>
    </location>
    <ligand>
        <name>NAD(+)</name>
        <dbReference type="ChEBI" id="CHEBI:57540"/>
    </ligand>
</feature>
<evidence type="ECO:0000256" key="2">
    <source>
        <dbReference type="ARBA" id="ARBA00004756"/>
    </source>
</evidence>
<dbReference type="InterPro" id="IPR017476">
    <property type="entry name" value="UDP-Glc/GDP-Man"/>
</dbReference>
<dbReference type="NCBIfam" id="NF011631">
    <property type="entry name" value="PRK15057.1"/>
    <property type="match status" value="1"/>
</dbReference>
<organism evidence="14">
    <name type="scientific">Salmonella enterica</name>
    <name type="common">Salmonella choleraesuis</name>
    <dbReference type="NCBI Taxonomy" id="28901"/>
    <lineage>
        <taxon>Bacteria</taxon>
        <taxon>Pseudomonadati</taxon>
        <taxon>Pseudomonadota</taxon>
        <taxon>Gammaproteobacteria</taxon>
        <taxon>Enterobacterales</taxon>
        <taxon>Enterobacteriaceae</taxon>
        <taxon>Salmonella</taxon>
    </lineage>
</organism>
<keyword evidence="7 9" id="KW-0520">NAD</keyword>
<dbReference type="PIRSF" id="PIRSF000124">
    <property type="entry name" value="UDPglc_GDPman_dh"/>
    <property type="match status" value="1"/>
</dbReference>
<evidence type="ECO:0000256" key="9">
    <source>
        <dbReference type="PIRNR" id="PIRNR000124"/>
    </source>
</evidence>
<feature type="binding site" evidence="12">
    <location>
        <position position="256"/>
    </location>
    <ligand>
        <name>NAD(+)</name>
        <dbReference type="ChEBI" id="CHEBI:57540"/>
    </ligand>
</feature>
<dbReference type="GO" id="GO:0003979">
    <property type="term" value="F:UDP-glucose 6-dehydrogenase activity"/>
    <property type="evidence" value="ECO:0007669"/>
    <property type="project" value="UniProtKB-EC"/>
</dbReference>
<dbReference type="InterPro" id="IPR014027">
    <property type="entry name" value="UDP-Glc/GDP-Man_DH_C"/>
</dbReference>
<feature type="binding site" evidence="11">
    <location>
        <position position="307"/>
    </location>
    <ligand>
        <name>substrate</name>
    </ligand>
</feature>
<feature type="binding site" evidence="11">
    <location>
        <position position="388"/>
    </location>
    <ligand>
        <name>substrate</name>
    </ligand>
</feature>
<accession>A0A5U5UBV2</accession>
<evidence type="ECO:0000259" key="13">
    <source>
        <dbReference type="SMART" id="SM00984"/>
    </source>
</evidence>
<dbReference type="AlphaFoldDB" id="A0A5U5UBV2"/>
<dbReference type="FunFam" id="3.40.50.720:FF:000297">
    <property type="entry name" value="UDP-glucose 6-dehydrogenase"/>
    <property type="match status" value="1"/>
</dbReference>
<dbReference type="Gene3D" id="1.10.1040.10">
    <property type="entry name" value="N-(1-d-carboxylethyl)-l-norvaline Dehydrogenase, domain 2"/>
    <property type="match status" value="1"/>
</dbReference>
<feature type="binding site" evidence="11">
    <location>
        <begin position="242"/>
        <end position="246"/>
    </location>
    <ligand>
        <name>substrate</name>
    </ligand>
</feature>
<dbReference type="SUPFAM" id="SSF48179">
    <property type="entry name" value="6-phosphogluconate dehydrogenase C-terminal domain-like"/>
    <property type="match status" value="1"/>
</dbReference>
<dbReference type="Gene3D" id="3.40.50.720">
    <property type="entry name" value="NAD(P)-binding Rossmann-like Domain"/>
    <property type="match status" value="2"/>
</dbReference>
<comment type="caution">
    <text evidence="14">The sequence shown here is derived from an EMBL/GenBank/DDBJ whole genome shotgun (WGS) entry which is preliminary data.</text>
</comment>
<dbReference type="InterPro" id="IPR014026">
    <property type="entry name" value="UDP-Glc/GDP-Man_DH_dimer"/>
</dbReference>
<evidence type="ECO:0000256" key="5">
    <source>
        <dbReference type="ARBA" id="ARBA00015132"/>
    </source>
</evidence>
<dbReference type="SUPFAM" id="SSF52413">
    <property type="entry name" value="UDP-glucose/GDP-mannose dehydrogenase C-terminal domain"/>
    <property type="match status" value="1"/>
</dbReference>
<feature type="binding site" evidence="12">
    <location>
        <position position="34"/>
    </location>
    <ligand>
        <name>NAD(+)</name>
        <dbReference type="ChEBI" id="CHEBI:57540"/>
    </ligand>
</feature>
<evidence type="ECO:0000256" key="10">
    <source>
        <dbReference type="PIRSR" id="PIRSR500134-1"/>
    </source>
</evidence>
<dbReference type="PANTHER" id="PTHR43750:SF2">
    <property type="entry name" value="UDP-GLUCOSE 6-DEHYDROGENASE"/>
    <property type="match status" value="1"/>
</dbReference>
<dbReference type="InterPro" id="IPR028357">
    <property type="entry name" value="UDPglc_DH_bac"/>
</dbReference>
<protein>
    <recommendedName>
        <fullName evidence="5 9">UDP-glucose 6-dehydrogenase</fullName>
        <ecNumber evidence="4 9">1.1.1.22</ecNumber>
    </recommendedName>
</protein>
<dbReference type="PIRSF" id="PIRSF500134">
    <property type="entry name" value="UDPglc_DH_bac"/>
    <property type="match status" value="1"/>
</dbReference>
<dbReference type="Pfam" id="PF00984">
    <property type="entry name" value="UDPG_MGDP_dh"/>
    <property type="match status" value="1"/>
</dbReference>
<dbReference type="InterPro" id="IPR001732">
    <property type="entry name" value="UDP-Glc/GDP-Man_DH_N"/>
</dbReference>
<dbReference type="FunFam" id="3.40.50.720:FF:000400">
    <property type="entry name" value="UDP-glucose 6-dehydrogenase"/>
    <property type="match status" value="1"/>
</dbReference>
<dbReference type="SUPFAM" id="SSF51735">
    <property type="entry name" value="NAD(P)-binding Rossmann-fold domains"/>
    <property type="match status" value="1"/>
</dbReference>
<feature type="domain" description="UDP-glucose/GDP-mannose dehydrogenase C-terminal" evidence="13">
    <location>
        <begin position="300"/>
        <end position="387"/>
    </location>
</feature>
<dbReference type="SMART" id="SM00984">
    <property type="entry name" value="UDPG_MGDP_dh_C"/>
    <property type="match status" value="1"/>
</dbReference>
<evidence type="ECO:0000256" key="12">
    <source>
        <dbReference type="PIRSR" id="PIRSR500134-3"/>
    </source>
</evidence>